<feature type="domain" description="Helicase ATP-binding" evidence="13">
    <location>
        <begin position="212"/>
        <end position="378"/>
    </location>
</feature>
<evidence type="ECO:0000256" key="12">
    <source>
        <dbReference type="HAMAP-Rule" id="MF_00983"/>
    </source>
</evidence>
<dbReference type="Gene3D" id="3.40.1440.60">
    <property type="entry name" value="PriA, 3(prime) DNA-binding domain"/>
    <property type="match status" value="1"/>
</dbReference>
<dbReference type="PANTHER" id="PTHR30580">
    <property type="entry name" value="PRIMOSOMAL PROTEIN N"/>
    <property type="match status" value="1"/>
</dbReference>
<evidence type="ECO:0000256" key="7">
    <source>
        <dbReference type="ARBA" id="ARBA00022833"/>
    </source>
</evidence>
<dbReference type="GO" id="GO:0006310">
    <property type="term" value="P:DNA recombination"/>
    <property type="evidence" value="ECO:0007669"/>
    <property type="project" value="InterPro"/>
</dbReference>
<dbReference type="GO" id="GO:1990077">
    <property type="term" value="C:primosome complex"/>
    <property type="evidence" value="ECO:0007669"/>
    <property type="project" value="UniProtKB-UniRule"/>
</dbReference>
<feature type="binding site" evidence="12">
    <location>
        <position position="439"/>
    </location>
    <ligand>
        <name>Zn(2+)</name>
        <dbReference type="ChEBI" id="CHEBI:29105"/>
        <label>1</label>
    </ligand>
</feature>
<comment type="cofactor">
    <cofactor evidence="12">
        <name>Zn(2+)</name>
        <dbReference type="ChEBI" id="CHEBI:29105"/>
    </cofactor>
    <text evidence="12">Binds 2 zinc ions per subunit.</text>
</comment>
<feature type="binding site" evidence="12">
    <location>
        <position position="451"/>
    </location>
    <ligand>
        <name>Zn(2+)</name>
        <dbReference type="ChEBI" id="CHEBI:29105"/>
        <label>2</label>
    </ligand>
</feature>
<evidence type="ECO:0000256" key="4">
    <source>
        <dbReference type="ARBA" id="ARBA00022741"/>
    </source>
</evidence>
<dbReference type="Proteomes" id="UP000011717">
    <property type="component" value="Unassembled WGS sequence"/>
</dbReference>
<dbReference type="GO" id="GO:0016887">
    <property type="term" value="F:ATP hydrolysis activity"/>
    <property type="evidence" value="ECO:0007669"/>
    <property type="project" value="RHEA"/>
</dbReference>
<dbReference type="NCBIfam" id="TIGR00595">
    <property type="entry name" value="priA"/>
    <property type="match status" value="1"/>
</dbReference>
<dbReference type="PROSITE" id="PS51192">
    <property type="entry name" value="HELICASE_ATP_BIND_1"/>
    <property type="match status" value="1"/>
</dbReference>
<keyword evidence="10 12" id="KW-0413">Isomerase</keyword>
<evidence type="ECO:0000256" key="9">
    <source>
        <dbReference type="ARBA" id="ARBA00023125"/>
    </source>
</evidence>
<dbReference type="SMART" id="SM00487">
    <property type="entry name" value="DEXDc"/>
    <property type="match status" value="1"/>
</dbReference>
<name>M2U715_9SPHN</name>
<dbReference type="EC" id="5.6.2.4" evidence="12"/>
<dbReference type="HAMAP" id="MF_00983">
    <property type="entry name" value="PriA"/>
    <property type="match status" value="1"/>
</dbReference>
<organism evidence="14 15">
    <name type="scientific">Pacificimonas flava</name>
    <dbReference type="NCBI Taxonomy" id="1234595"/>
    <lineage>
        <taxon>Bacteria</taxon>
        <taxon>Pseudomonadati</taxon>
        <taxon>Pseudomonadota</taxon>
        <taxon>Alphaproteobacteria</taxon>
        <taxon>Sphingomonadales</taxon>
        <taxon>Sphingosinicellaceae</taxon>
        <taxon>Pacificimonas</taxon>
    </lineage>
</organism>
<dbReference type="NCBIfam" id="NF004070">
    <property type="entry name" value="PRK05580.2-2"/>
    <property type="match status" value="1"/>
</dbReference>
<comment type="catalytic activity">
    <reaction evidence="12">
        <text>Couples ATP hydrolysis with the unwinding of duplex DNA by translocating in the 3'-5' direction.</text>
        <dbReference type="EC" id="5.6.2.4"/>
    </reaction>
</comment>
<dbReference type="Pfam" id="PF18319">
    <property type="entry name" value="Zn_ribbon_PriA"/>
    <property type="match status" value="1"/>
</dbReference>
<dbReference type="EMBL" id="AMRV01000002">
    <property type="protein sequence ID" value="EMD83802.1"/>
    <property type="molecule type" value="Genomic_DNA"/>
</dbReference>
<dbReference type="InterPro" id="IPR040498">
    <property type="entry name" value="PriA_CRR"/>
</dbReference>
<keyword evidence="15" id="KW-1185">Reference proteome</keyword>
<dbReference type="InterPro" id="IPR014001">
    <property type="entry name" value="Helicase_ATP-bd"/>
</dbReference>
<dbReference type="GO" id="GO:0006270">
    <property type="term" value="P:DNA replication initiation"/>
    <property type="evidence" value="ECO:0007669"/>
    <property type="project" value="TreeGrafter"/>
</dbReference>
<dbReference type="InterPro" id="IPR001650">
    <property type="entry name" value="Helicase_C-like"/>
</dbReference>
<feature type="binding site" evidence="12">
    <location>
        <position position="442"/>
    </location>
    <ligand>
        <name>Zn(2+)</name>
        <dbReference type="ChEBI" id="CHEBI:29105"/>
        <label>1</label>
    </ligand>
</feature>
<dbReference type="Gene3D" id="3.40.50.300">
    <property type="entry name" value="P-loop containing nucleotide triphosphate hydrolases"/>
    <property type="match status" value="2"/>
</dbReference>
<evidence type="ECO:0000256" key="3">
    <source>
        <dbReference type="ARBA" id="ARBA00022723"/>
    </source>
</evidence>
<sequence length="731" mass="79484">MPLPSTPSAQPRLRVLTLNAALGPLDYAPRPGLDAPPGSIVRVPLGPREINGVVWEADRLPVKEVDASKLRRINAVYDAPPLPERLRRLAEWVSAYYYAPLSSVVRMAMPIPSALDGARTITEYRLTGSEPQRLTPQRAAALDALSDRQGVVREMAEWANVSDAVIRGLIKVGAMEAVDAPADTLPPRPDPAFAPAELSAEQTAAATRMIAAVEARRFAPFLLHGVTGSGKTETYLEAVAKAIEAGGQALILLPEIALTEPLERRIEARFGVRPVSWHSDLRQSQRRAAWRAIARGDAKLTVGARSALFLPYPDLRCVVVDEAHESSFKQEDGVLYHARDVAVMRAKLERFPIILATATPPLETQVQAERGTYEELVLPSRFGGAAMPDIRTIDLREHQPPSGQFLAQPLVEAIEDRLERGEQSLLFLNRRGYAPLTLCRHCGTRIECPNCSAWLVEHRLTRRLMCHHCGLTEPTPDACPECGETGTLVPCGPGVERIAEEAQQRFPGARLMLATSDTIGSPAKARALVDAVENHEIDILIGTQLVTKGYHFPELTLVGVVDADLALKGGDLRAGERSFQQIVQVAGRAGRGAKAGEVLIQTHQPEAPVIDALVRADAAGFYAAEIEARRDAAMPPFGRLAAIIVSGPDEREVAETAAYLGRNAPRDIEHFSVLGPAPAPLSLLRGRYRHRLLAHAARRVDLDSVLGNWLGRADVPPGVRLTVDIDPYSFV</sequence>
<dbReference type="GO" id="GO:0006302">
    <property type="term" value="P:double-strand break repair"/>
    <property type="evidence" value="ECO:0007669"/>
    <property type="project" value="InterPro"/>
</dbReference>
<keyword evidence="2 12" id="KW-0235">DNA replication</keyword>
<comment type="caution">
    <text evidence="14">The sequence shown here is derived from an EMBL/GenBank/DDBJ whole genome shotgun (WGS) entry which is preliminary data.</text>
</comment>
<keyword evidence="4 12" id="KW-0547">Nucleotide-binding</keyword>
<keyword evidence="3 12" id="KW-0479">Metal-binding</keyword>
<dbReference type="InterPro" id="IPR041222">
    <property type="entry name" value="PriA_3primeBD"/>
</dbReference>
<keyword evidence="6 12" id="KW-0347">Helicase</keyword>
<dbReference type="Pfam" id="PF00270">
    <property type="entry name" value="DEAD"/>
    <property type="match status" value="1"/>
</dbReference>
<evidence type="ECO:0000256" key="1">
    <source>
        <dbReference type="ARBA" id="ARBA00022515"/>
    </source>
</evidence>
<feature type="binding site" evidence="12">
    <location>
        <position position="469"/>
    </location>
    <ligand>
        <name>Zn(2+)</name>
        <dbReference type="ChEBI" id="CHEBI:29105"/>
        <label>2</label>
    </ligand>
</feature>
<dbReference type="Pfam" id="PF18074">
    <property type="entry name" value="PriA_C"/>
    <property type="match status" value="1"/>
</dbReference>
<evidence type="ECO:0000259" key="13">
    <source>
        <dbReference type="PROSITE" id="PS51192"/>
    </source>
</evidence>
<keyword evidence="1 12" id="KW-0639">Primosome</keyword>
<dbReference type="InterPro" id="IPR041236">
    <property type="entry name" value="PriA_C"/>
</dbReference>
<feature type="binding site" evidence="12">
    <location>
        <position position="482"/>
    </location>
    <ligand>
        <name>Zn(2+)</name>
        <dbReference type="ChEBI" id="CHEBI:29105"/>
        <label>1</label>
    </ligand>
</feature>
<dbReference type="Pfam" id="PF17764">
    <property type="entry name" value="PriA_3primeBD"/>
    <property type="match status" value="1"/>
</dbReference>
<evidence type="ECO:0000256" key="6">
    <source>
        <dbReference type="ARBA" id="ARBA00022806"/>
    </source>
</evidence>
<dbReference type="AlphaFoldDB" id="M2U715"/>
<evidence type="ECO:0000256" key="2">
    <source>
        <dbReference type="ARBA" id="ARBA00022705"/>
    </source>
</evidence>
<dbReference type="InterPro" id="IPR042115">
    <property type="entry name" value="PriA_3primeBD_sf"/>
</dbReference>
<dbReference type="GO" id="GO:0043138">
    <property type="term" value="F:3'-5' DNA helicase activity"/>
    <property type="evidence" value="ECO:0007669"/>
    <property type="project" value="UniProtKB-EC"/>
</dbReference>
<dbReference type="SUPFAM" id="SSF52540">
    <property type="entry name" value="P-loop containing nucleoside triphosphate hydrolases"/>
    <property type="match status" value="2"/>
</dbReference>
<evidence type="ECO:0000256" key="5">
    <source>
        <dbReference type="ARBA" id="ARBA00022801"/>
    </source>
</evidence>
<evidence type="ECO:0000256" key="11">
    <source>
        <dbReference type="ARBA" id="ARBA00048988"/>
    </source>
</evidence>
<keyword evidence="7 12" id="KW-0862">Zinc</keyword>
<keyword evidence="9 12" id="KW-0238">DNA-binding</keyword>
<dbReference type="InterPro" id="IPR011545">
    <property type="entry name" value="DEAD/DEAH_box_helicase_dom"/>
</dbReference>
<feature type="binding site" evidence="12">
    <location>
        <position position="466"/>
    </location>
    <ligand>
        <name>Zn(2+)</name>
        <dbReference type="ChEBI" id="CHEBI:29105"/>
        <label>2</label>
    </ligand>
</feature>
<dbReference type="GO" id="GO:0006269">
    <property type="term" value="P:DNA replication, synthesis of primer"/>
    <property type="evidence" value="ECO:0007669"/>
    <property type="project" value="UniProtKB-KW"/>
</dbReference>
<feature type="binding site" evidence="12">
    <location>
        <position position="448"/>
    </location>
    <ligand>
        <name>Zn(2+)</name>
        <dbReference type="ChEBI" id="CHEBI:29105"/>
        <label>2</label>
    </ligand>
</feature>
<dbReference type="PANTHER" id="PTHR30580:SF0">
    <property type="entry name" value="PRIMOSOMAL PROTEIN N"/>
    <property type="match status" value="1"/>
</dbReference>
<accession>M2U715</accession>
<proteinExistence type="inferred from homology"/>
<evidence type="ECO:0000256" key="10">
    <source>
        <dbReference type="ARBA" id="ARBA00023235"/>
    </source>
</evidence>
<dbReference type="InterPro" id="IPR005259">
    <property type="entry name" value="PriA"/>
</dbReference>
<reference evidence="14 15" key="1">
    <citation type="journal article" date="2013" name="Genome Announc.">
        <title>Draft Genome Sequence of Strain JLT2015T, Belonging to the Family Sphingomonadaceae of the Alphaproteobacteria.</title>
        <authorList>
            <person name="Tang K."/>
            <person name="Liu K."/>
            <person name="Li S."/>
            <person name="Jiao N."/>
        </authorList>
    </citation>
    <scope>NUCLEOTIDE SEQUENCE [LARGE SCALE GENOMIC DNA]</scope>
    <source>
        <strain evidence="14 15">JLT2015</strain>
    </source>
</reference>
<keyword evidence="8 12" id="KW-0067">ATP-binding</keyword>
<feature type="binding site" evidence="12">
    <location>
        <position position="479"/>
    </location>
    <ligand>
        <name>Zn(2+)</name>
        <dbReference type="ChEBI" id="CHEBI:29105"/>
        <label>1</label>
    </ligand>
</feature>
<dbReference type="FunFam" id="3.40.50.300:FF:000489">
    <property type="entry name" value="Primosome assembly protein PriA"/>
    <property type="match status" value="1"/>
</dbReference>
<evidence type="ECO:0000256" key="8">
    <source>
        <dbReference type="ARBA" id="ARBA00022840"/>
    </source>
</evidence>
<dbReference type="RefSeq" id="WP_008600267.1">
    <property type="nucleotide sequence ID" value="NZ_AMRV01000002.1"/>
</dbReference>
<dbReference type="OrthoDB" id="9759544at2"/>
<comment type="function">
    <text evidence="12">Initiates the restart of stalled replication forks, which reloads the replicative helicase on sites other than the origin of replication. Recognizes and binds to abandoned replication forks and remodels them to uncover a helicase loading site. Promotes assembly of the primosome at these replication forks.</text>
</comment>
<dbReference type="InterPro" id="IPR027417">
    <property type="entry name" value="P-loop_NTPase"/>
</dbReference>
<protein>
    <recommendedName>
        <fullName evidence="12">Replication restart protein PriA</fullName>
    </recommendedName>
    <alternativeName>
        <fullName evidence="12">ATP-dependent DNA helicase PriA</fullName>
        <ecNumber evidence="12">5.6.2.4</ecNumber>
    </alternativeName>
    <alternativeName>
        <fullName evidence="12">DNA 3'-5' helicase PriA</fullName>
    </alternativeName>
</protein>
<dbReference type="GO" id="GO:0008270">
    <property type="term" value="F:zinc ion binding"/>
    <property type="evidence" value="ECO:0007669"/>
    <property type="project" value="UniProtKB-UniRule"/>
</dbReference>
<dbReference type="GO" id="GO:0005524">
    <property type="term" value="F:ATP binding"/>
    <property type="evidence" value="ECO:0007669"/>
    <property type="project" value="UniProtKB-UniRule"/>
</dbReference>
<dbReference type="SMART" id="SM00490">
    <property type="entry name" value="HELICc"/>
    <property type="match status" value="1"/>
</dbReference>
<gene>
    <name evidence="12" type="primary">priA</name>
    <name evidence="14" type="ORF">C725_0774</name>
</gene>
<dbReference type="GO" id="GO:0003677">
    <property type="term" value="F:DNA binding"/>
    <property type="evidence" value="ECO:0007669"/>
    <property type="project" value="UniProtKB-UniRule"/>
</dbReference>
<evidence type="ECO:0000313" key="15">
    <source>
        <dbReference type="Proteomes" id="UP000011717"/>
    </source>
</evidence>
<comment type="similarity">
    <text evidence="12">Belongs to the helicase family. PriA subfamily.</text>
</comment>
<keyword evidence="5 12" id="KW-0378">Hydrolase</keyword>
<comment type="catalytic activity">
    <reaction evidence="11 12">
        <text>ATP + H2O = ADP + phosphate + H(+)</text>
        <dbReference type="Rhea" id="RHEA:13065"/>
        <dbReference type="ChEBI" id="CHEBI:15377"/>
        <dbReference type="ChEBI" id="CHEBI:15378"/>
        <dbReference type="ChEBI" id="CHEBI:30616"/>
        <dbReference type="ChEBI" id="CHEBI:43474"/>
        <dbReference type="ChEBI" id="CHEBI:456216"/>
        <dbReference type="EC" id="5.6.2.4"/>
    </reaction>
</comment>
<evidence type="ECO:0000313" key="14">
    <source>
        <dbReference type="EMBL" id="EMD83802.1"/>
    </source>
</evidence>
<dbReference type="PATRIC" id="fig|1234595.3.peg.773"/>
<comment type="subunit">
    <text evidence="12">Component of the replication restart primosome.</text>
</comment>